<organism evidence="1 2">
    <name type="scientific">Araneus ventricosus</name>
    <name type="common">Orbweaver spider</name>
    <name type="synonym">Epeira ventricosa</name>
    <dbReference type="NCBI Taxonomy" id="182803"/>
    <lineage>
        <taxon>Eukaryota</taxon>
        <taxon>Metazoa</taxon>
        <taxon>Ecdysozoa</taxon>
        <taxon>Arthropoda</taxon>
        <taxon>Chelicerata</taxon>
        <taxon>Arachnida</taxon>
        <taxon>Araneae</taxon>
        <taxon>Araneomorphae</taxon>
        <taxon>Entelegynae</taxon>
        <taxon>Araneoidea</taxon>
        <taxon>Araneidae</taxon>
        <taxon>Araneus</taxon>
    </lineage>
</organism>
<evidence type="ECO:0000313" key="1">
    <source>
        <dbReference type="EMBL" id="GBM15149.1"/>
    </source>
</evidence>
<dbReference type="AlphaFoldDB" id="A0A4Y2DFY5"/>
<reference evidence="1 2" key="1">
    <citation type="journal article" date="2019" name="Sci. Rep.">
        <title>Orb-weaving spider Araneus ventricosus genome elucidates the spidroin gene catalogue.</title>
        <authorList>
            <person name="Kono N."/>
            <person name="Nakamura H."/>
            <person name="Ohtoshi R."/>
            <person name="Moran D.A.P."/>
            <person name="Shinohara A."/>
            <person name="Yoshida Y."/>
            <person name="Fujiwara M."/>
            <person name="Mori M."/>
            <person name="Tomita M."/>
            <person name="Arakawa K."/>
        </authorList>
    </citation>
    <scope>NUCLEOTIDE SEQUENCE [LARGE SCALE GENOMIC DNA]</scope>
</reference>
<sequence>MAFRRPGCEASGKTIVLPGLRPRFEARNETRNPPCGRGCRINSHRAGLRRTCFETSKFTPVVVFCSNLGCGDQSVTLIKISWNGSPASKRSENPLVLVINNSLVVIGFDEMTPQNNRTMTMKRSLMSNHHQPKQETL</sequence>
<comment type="caution">
    <text evidence="1">The sequence shown here is derived from an EMBL/GenBank/DDBJ whole genome shotgun (WGS) entry which is preliminary data.</text>
</comment>
<evidence type="ECO:0000313" key="2">
    <source>
        <dbReference type="Proteomes" id="UP000499080"/>
    </source>
</evidence>
<protein>
    <submittedName>
        <fullName evidence="1">Uncharacterized protein</fullName>
    </submittedName>
</protein>
<accession>A0A4Y2DFY5</accession>
<dbReference type="EMBL" id="BGPR01000355">
    <property type="protein sequence ID" value="GBM15149.1"/>
    <property type="molecule type" value="Genomic_DNA"/>
</dbReference>
<dbReference type="Proteomes" id="UP000499080">
    <property type="component" value="Unassembled WGS sequence"/>
</dbReference>
<gene>
    <name evidence="1" type="ORF">AVEN_242187_1</name>
</gene>
<proteinExistence type="predicted"/>
<name>A0A4Y2DFY5_ARAVE</name>
<keyword evidence="2" id="KW-1185">Reference proteome</keyword>